<dbReference type="RefSeq" id="WP_161604784.1">
    <property type="nucleotide sequence ID" value="NZ_VWOX01000028.1"/>
</dbReference>
<evidence type="ECO:0000313" key="1">
    <source>
        <dbReference type="EMBL" id="KAA5538660.1"/>
    </source>
</evidence>
<name>A0A5M6CW96_9BACT</name>
<dbReference type="EMBL" id="VWOX01000028">
    <property type="protein sequence ID" value="KAA5538660.1"/>
    <property type="molecule type" value="Genomic_DNA"/>
</dbReference>
<proteinExistence type="predicted"/>
<comment type="caution">
    <text evidence="1">The sequence shown here is derived from an EMBL/GenBank/DDBJ whole genome shotgun (WGS) entry which is preliminary data.</text>
</comment>
<reference evidence="1 2" key="1">
    <citation type="submission" date="2019-08" db="EMBL/GenBank/DDBJ databases">
        <authorList>
            <person name="Dhanesh K."/>
            <person name="Kumar G."/>
            <person name="Sasikala C."/>
            <person name="Venkata Ramana C."/>
        </authorList>
    </citation>
    <scope>NUCLEOTIDE SEQUENCE [LARGE SCALE GENOMIC DNA]</scope>
    <source>
        <strain evidence="1 2">JC645</strain>
    </source>
</reference>
<organism evidence="1 2">
    <name type="scientific">Roseiconus nitratireducens</name>
    <dbReference type="NCBI Taxonomy" id="2605748"/>
    <lineage>
        <taxon>Bacteria</taxon>
        <taxon>Pseudomonadati</taxon>
        <taxon>Planctomycetota</taxon>
        <taxon>Planctomycetia</taxon>
        <taxon>Pirellulales</taxon>
        <taxon>Pirellulaceae</taxon>
        <taxon>Roseiconus</taxon>
    </lineage>
</organism>
<dbReference type="AlphaFoldDB" id="A0A5M6CW96"/>
<sequence>MMRWLWVFLLILSGASVGSAQRCISIERSILAAQFDRAGDHLFALLADRIQQIRTSDGEVLREFVVPGADQTPTQKVNRWGTFGLTADERELILVRPDSCFLILNLKAGPDQPDDQWEVIEVPRDPASTSFPSSTFDTSFYGNLSDGRLVFTRGSTQVRKCTKLMLYDREANAFIGAPVELGGQAALSIDPDEETVSAVRMSLIGKPGRPLWQPDPNKIERLEIHWNDHGYGSVTVKAEGHLPDAPVSISPDLKEYTAQTGRLQTLNSGWLVSTIGSLQWNSSVPFQEILPPKPIQQIHFKERHGGKLSARWSGDSERLFIGWADYSPNPSLTGVSVYTRSGQRIGTLATGPARFVHVLAVSHDGKHLVTSAGKKIPESTLLWHFD</sequence>
<keyword evidence="2" id="KW-1185">Reference proteome</keyword>
<gene>
    <name evidence="1" type="ORF">FYK55_27140</name>
</gene>
<evidence type="ECO:0000313" key="2">
    <source>
        <dbReference type="Proteomes" id="UP000324479"/>
    </source>
</evidence>
<accession>A0A5M6CW96</accession>
<dbReference type="Proteomes" id="UP000324479">
    <property type="component" value="Unassembled WGS sequence"/>
</dbReference>
<protein>
    <submittedName>
        <fullName evidence="1">Uncharacterized protein</fullName>
    </submittedName>
</protein>
<dbReference type="SUPFAM" id="SSF63829">
    <property type="entry name" value="Calcium-dependent phosphotriesterase"/>
    <property type="match status" value="1"/>
</dbReference>